<dbReference type="EMBL" id="LT670846">
    <property type="protein sequence ID" value="SHK21991.1"/>
    <property type="molecule type" value="Genomic_DNA"/>
</dbReference>
<dbReference type="STRING" id="381751.SAMN05444391_0323"/>
<name>A0A1M6QNZ7_9AQUI</name>
<gene>
    <name evidence="2" type="ORF">SAMN05444391_0323</name>
</gene>
<reference evidence="2 3" key="1">
    <citation type="submission" date="2016-11" db="EMBL/GenBank/DDBJ databases">
        <authorList>
            <person name="Jaros S."/>
            <person name="Januszkiewicz K."/>
            <person name="Wedrychowicz H."/>
        </authorList>
    </citation>
    <scope>NUCLEOTIDE SEQUENCE [LARGE SCALE GENOMIC DNA]</scope>
    <source>
        <strain evidence="2 3">DSM 19557</strain>
    </source>
</reference>
<dbReference type="RefSeq" id="WP_154021714.1">
    <property type="nucleotide sequence ID" value="NZ_LT670846.1"/>
</dbReference>
<feature type="domain" description="Siroheme decarboxylase NirL-like HTH" evidence="1">
    <location>
        <begin position="5"/>
        <end position="37"/>
    </location>
</feature>
<evidence type="ECO:0000313" key="2">
    <source>
        <dbReference type="EMBL" id="SHK21991.1"/>
    </source>
</evidence>
<dbReference type="InterPro" id="IPR053953">
    <property type="entry name" value="NirdL-like_HTH"/>
</dbReference>
<dbReference type="Gene3D" id="1.10.10.2890">
    <property type="match status" value="1"/>
</dbReference>
<accession>A0A1M6QNZ7</accession>
<dbReference type="Proteomes" id="UP000189810">
    <property type="component" value="Chromosome I"/>
</dbReference>
<evidence type="ECO:0000313" key="3">
    <source>
        <dbReference type="Proteomes" id="UP000189810"/>
    </source>
</evidence>
<proteinExistence type="predicted"/>
<keyword evidence="3" id="KW-1185">Reference proteome</keyword>
<protein>
    <recommendedName>
        <fullName evidence="1">Siroheme decarboxylase NirL-like HTH domain-containing protein</fullName>
    </recommendedName>
</protein>
<dbReference type="Pfam" id="PF22451">
    <property type="entry name" value="NirdL-like_HTH"/>
    <property type="match status" value="1"/>
</dbReference>
<dbReference type="AlphaFoldDB" id="A0A1M6QNZ7"/>
<organism evidence="2 3">
    <name type="scientific">Thermocrinis minervae</name>
    <dbReference type="NCBI Taxonomy" id="381751"/>
    <lineage>
        <taxon>Bacteria</taxon>
        <taxon>Pseudomonadati</taxon>
        <taxon>Aquificota</taxon>
        <taxon>Aquificia</taxon>
        <taxon>Aquificales</taxon>
        <taxon>Aquificaceae</taxon>
        <taxon>Thermocrinis</taxon>
    </lineage>
</organism>
<sequence length="52" mass="6038">MIDIILKALQELVPLVEKPFLSVAPRVGLSEEELFRYLFKEDFKKGVCYPQP</sequence>
<evidence type="ECO:0000259" key="1">
    <source>
        <dbReference type="Pfam" id="PF22451"/>
    </source>
</evidence>